<evidence type="ECO:0000313" key="6">
    <source>
        <dbReference type="Proteomes" id="UP001305779"/>
    </source>
</evidence>
<dbReference type="InterPro" id="IPR020904">
    <property type="entry name" value="Sc_DH/Rdtase_CS"/>
</dbReference>
<protein>
    <recommendedName>
        <fullName evidence="7">15-hydroxyprostaglandin dehydrogenase</fullName>
    </recommendedName>
</protein>
<dbReference type="Pfam" id="PF00106">
    <property type="entry name" value="adh_short"/>
    <property type="match status" value="1"/>
</dbReference>
<dbReference type="PANTHER" id="PTHR44229">
    <property type="entry name" value="15-HYDROXYPROSTAGLANDIN DEHYDROGENASE [NAD(+)]"/>
    <property type="match status" value="1"/>
</dbReference>
<reference evidence="5 6" key="1">
    <citation type="journal article" date="2023" name="G3 (Bethesda)">
        <title>A chromosome-level genome assembly of Zasmidium syzygii isolated from banana leaves.</title>
        <authorList>
            <person name="van Westerhoven A.C."/>
            <person name="Mehrabi R."/>
            <person name="Talebi R."/>
            <person name="Steentjes M.B.F."/>
            <person name="Corcolon B."/>
            <person name="Chong P.A."/>
            <person name="Kema G.H.J."/>
            <person name="Seidl M.F."/>
        </authorList>
    </citation>
    <scope>NUCLEOTIDE SEQUENCE [LARGE SCALE GENOMIC DNA]</scope>
    <source>
        <strain evidence="5 6">P124</strain>
    </source>
</reference>
<evidence type="ECO:0000256" key="2">
    <source>
        <dbReference type="ARBA" id="ARBA00022857"/>
    </source>
</evidence>
<gene>
    <name evidence="5" type="ORF">PRZ48_002877</name>
</gene>
<proteinExistence type="inferred from homology"/>
<dbReference type="InterPro" id="IPR036291">
    <property type="entry name" value="NAD(P)-bd_dom_sf"/>
</dbReference>
<sequence length="296" mass="32507">MSKPVALITGGGSGIGLAIAEHLIHFHGYKVAIADILQERATAQAARLGSDHCLAVHADVTDYDSQCKAFVQAFEWGGNRLDLFFANAGIGDLDSLYKDLELDERTGLPKPLNTRCMDVNLLAVMQGIHLARHFFSEKNQKPGGRIVATASSLGFYPLHSLPQYTASKHALVGLVRSLAPVYAKDNITVNTLNPALIETNIMPAEVLSKWDRSGLTPMDRALKAFDMILGDAKLTGQTIELSRDGLVFKKPEYVMENTRWMCEQHELWEQVAEPLLPRAPGSNAVWEYVAPEGVIQ</sequence>
<keyword evidence="2" id="KW-0521">NADP</keyword>
<keyword evidence="6" id="KW-1185">Reference proteome</keyword>
<organism evidence="5 6">
    <name type="scientific">Zasmidium cellare</name>
    <name type="common">Wine cellar mold</name>
    <name type="synonym">Racodium cellare</name>
    <dbReference type="NCBI Taxonomy" id="395010"/>
    <lineage>
        <taxon>Eukaryota</taxon>
        <taxon>Fungi</taxon>
        <taxon>Dikarya</taxon>
        <taxon>Ascomycota</taxon>
        <taxon>Pezizomycotina</taxon>
        <taxon>Dothideomycetes</taxon>
        <taxon>Dothideomycetidae</taxon>
        <taxon>Mycosphaerellales</taxon>
        <taxon>Mycosphaerellaceae</taxon>
        <taxon>Zasmidium</taxon>
    </lineage>
</organism>
<evidence type="ECO:0008006" key="7">
    <source>
        <dbReference type="Google" id="ProtNLM"/>
    </source>
</evidence>
<evidence type="ECO:0000256" key="1">
    <source>
        <dbReference type="ARBA" id="ARBA00006484"/>
    </source>
</evidence>
<accession>A0ABR0EU33</accession>
<keyword evidence="3" id="KW-0560">Oxidoreductase</keyword>
<dbReference type="PRINTS" id="PR00080">
    <property type="entry name" value="SDRFAMILY"/>
</dbReference>
<name>A0ABR0EU33_ZASCE</name>
<dbReference type="Proteomes" id="UP001305779">
    <property type="component" value="Unassembled WGS sequence"/>
</dbReference>
<evidence type="ECO:0000256" key="4">
    <source>
        <dbReference type="RuleBase" id="RU000363"/>
    </source>
</evidence>
<dbReference type="InterPro" id="IPR002347">
    <property type="entry name" value="SDR_fam"/>
</dbReference>
<dbReference type="PANTHER" id="PTHR44229:SF4">
    <property type="entry name" value="15-HYDROXYPROSTAGLANDIN DEHYDROGENASE [NAD(+)]"/>
    <property type="match status" value="1"/>
</dbReference>
<dbReference type="PROSITE" id="PS00061">
    <property type="entry name" value="ADH_SHORT"/>
    <property type="match status" value="1"/>
</dbReference>
<dbReference type="EMBL" id="JAXOVC010000002">
    <property type="protein sequence ID" value="KAK4504914.1"/>
    <property type="molecule type" value="Genomic_DNA"/>
</dbReference>
<dbReference type="Gene3D" id="3.40.50.720">
    <property type="entry name" value="NAD(P)-binding Rossmann-like Domain"/>
    <property type="match status" value="1"/>
</dbReference>
<evidence type="ECO:0000313" key="5">
    <source>
        <dbReference type="EMBL" id="KAK4504914.1"/>
    </source>
</evidence>
<evidence type="ECO:0000256" key="3">
    <source>
        <dbReference type="ARBA" id="ARBA00023002"/>
    </source>
</evidence>
<comment type="caution">
    <text evidence="5">The sequence shown here is derived from an EMBL/GenBank/DDBJ whole genome shotgun (WGS) entry which is preliminary data.</text>
</comment>
<comment type="similarity">
    <text evidence="1 4">Belongs to the short-chain dehydrogenases/reductases (SDR) family.</text>
</comment>
<dbReference type="PRINTS" id="PR00081">
    <property type="entry name" value="GDHRDH"/>
</dbReference>
<dbReference type="SUPFAM" id="SSF51735">
    <property type="entry name" value="NAD(P)-binding Rossmann-fold domains"/>
    <property type="match status" value="1"/>
</dbReference>